<dbReference type="InterPro" id="IPR008613">
    <property type="entry name" value="Excalibur_Ca-bd_domain"/>
</dbReference>
<feature type="domain" description="Excalibur calcium-binding" evidence="2">
    <location>
        <begin position="241"/>
        <end position="294"/>
    </location>
</feature>
<dbReference type="Proteomes" id="UP001500767">
    <property type="component" value="Unassembled WGS sequence"/>
</dbReference>
<evidence type="ECO:0000256" key="1">
    <source>
        <dbReference type="SAM" id="SignalP"/>
    </source>
</evidence>
<dbReference type="RefSeq" id="WP_204912535.1">
    <property type="nucleotide sequence ID" value="NZ_BAAAYR010000001.1"/>
</dbReference>
<protein>
    <recommendedName>
        <fullName evidence="2">Excalibur calcium-binding domain-containing protein</fullName>
    </recommendedName>
</protein>
<keyword evidence="1" id="KW-0732">Signal</keyword>
<accession>A0ABP6WH81</accession>
<keyword evidence="4" id="KW-1185">Reference proteome</keyword>
<dbReference type="SMART" id="SM00894">
    <property type="entry name" value="Excalibur"/>
    <property type="match status" value="1"/>
</dbReference>
<organism evidence="3 4">
    <name type="scientific">Microlunatus spumicola</name>
    <dbReference type="NCBI Taxonomy" id="81499"/>
    <lineage>
        <taxon>Bacteria</taxon>
        <taxon>Bacillati</taxon>
        <taxon>Actinomycetota</taxon>
        <taxon>Actinomycetes</taxon>
        <taxon>Propionibacteriales</taxon>
        <taxon>Propionibacteriaceae</taxon>
        <taxon>Microlunatus</taxon>
    </lineage>
</organism>
<name>A0ABP6WH81_9ACTN</name>
<evidence type="ECO:0000313" key="3">
    <source>
        <dbReference type="EMBL" id="GAA3551694.1"/>
    </source>
</evidence>
<proteinExistence type="predicted"/>
<gene>
    <name evidence="3" type="ORF">GCM10022197_03300</name>
</gene>
<reference evidence="4" key="1">
    <citation type="journal article" date="2019" name="Int. J. Syst. Evol. Microbiol.">
        <title>The Global Catalogue of Microorganisms (GCM) 10K type strain sequencing project: providing services to taxonomists for standard genome sequencing and annotation.</title>
        <authorList>
            <consortium name="The Broad Institute Genomics Platform"/>
            <consortium name="The Broad Institute Genome Sequencing Center for Infectious Disease"/>
            <person name="Wu L."/>
            <person name="Ma J."/>
        </authorList>
    </citation>
    <scope>NUCLEOTIDE SEQUENCE [LARGE SCALE GENOMIC DNA]</scope>
    <source>
        <strain evidence="4">JCM 16540</strain>
    </source>
</reference>
<dbReference type="EMBL" id="BAAAYR010000001">
    <property type="protein sequence ID" value="GAA3551694.1"/>
    <property type="molecule type" value="Genomic_DNA"/>
</dbReference>
<evidence type="ECO:0000313" key="4">
    <source>
        <dbReference type="Proteomes" id="UP001500767"/>
    </source>
</evidence>
<comment type="caution">
    <text evidence="3">The sequence shown here is derived from an EMBL/GenBank/DDBJ whole genome shotgun (WGS) entry which is preliminary data.</text>
</comment>
<evidence type="ECO:0000259" key="2">
    <source>
        <dbReference type="SMART" id="SM00894"/>
    </source>
</evidence>
<dbReference type="Pfam" id="PF05901">
    <property type="entry name" value="Excalibur"/>
    <property type="match status" value="1"/>
</dbReference>
<feature type="chain" id="PRO_5047319057" description="Excalibur calcium-binding domain-containing protein" evidence="1">
    <location>
        <begin position="28"/>
        <end position="295"/>
    </location>
</feature>
<feature type="signal peptide" evidence="1">
    <location>
        <begin position="1"/>
        <end position="27"/>
    </location>
</feature>
<sequence>MFRRALSGLSLVVLAGAAALVPVSASATTATLHVDDSLVHFDSRDTGSITVTYTCGDATAPTNDTLYVTVFQPLFDDYKAAADNPELGTPVVCDGVAHPGTSVPLEVTEGTFANGPAEAAMFVGDPDTSQDDAVFQDVTAVGIPAPVITLSTNASPEPARKGKKITVKGTVERDDKGVKVKATLYFAKDGGDFTKVKTVKSSSKGKLSTTVKASRSGTFAYGYGDVVSDGDHVDVIPAVKKYKNCAALNKVYEHGVGTSAAVDKGGSVTDFTIDSATYKKNKKSDRDKDGIACEQ</sequence>